<evidence type="ECO:0000259" key="4">
    <source>
        <dbReference type="PROSITE" id="PS50118"/>
    </source>
</evidence>
<name>A0A6T9J3A1_ALECA</name>
<protein>
    <recommendedName>
        <fullName evidence="4">HMG box domain-containing protein</fullName>
    </recommendedName>
</protein>
<feature type="region of interest" description="Disordered" evidence="3">
    <location>
        <begin position="77"/>
        <end position="126"/>
    </location>
</feature>
<dbReference type="Pfam" id="PF00505">
    <property type="entry name" value="HMG_box"/>
    <property type="match status" value="2"/>
</dbReference>
<dbReference type="EMBL" id="HBGE01041037">
    <property type="protein sequence ID" value="CAD9136443.1"/>
    <property type="molecule type" value="Transcribed_RNA"/>
</dbReference>
<feature type="compositionally biased region" description="Acidic residues" evidence="3">
    <location>
        <begin position="194"/>
        <end position="209"/>
    </location>
</feature>
<dbReference type="CDD" id="cd00084">
    <property type="entry name" value="HMG-box_SF"/>
    <property type="match status" value="1"/>
</dbReference>
<dbReference type="GO" id="GO:0003677">
    <property type="term" value="F:DNA binding"/>
    <property type="evidence" value="ECO:0007669"/>
    <property type="project" value="UniProtKB-UniRule"/>
</dbReference>
<feature type="region of interest" description="Disordered" evidence="3">
    <location>
        <begin position="184"/>
        <end position="217"/>
    </location>
</feature>
<dbReference type="AlphaFoldDB" id="A0A6T9J3A1"/>
<dbReference type="EMBL" id="HBGE01041038">
    <property type="protein sequence ID" value="CAD9136445.1"/>
    <property type="molecule type" value="Transcribed_RNA"/>
</dbReference>
<dbReference type="PROSITE" id="PS50118">
    <property type="entry name" value="HMG_BOX_2"/>
    <property type="match status" value="2"/>
</dbReference>
<evidence type="ECO:0000256" key="3">
    <source>
        <dbReference type="SAM" id="MobiDB-lite"/>
    </source>
</evidence>
<keyword evidence="2" id="KW-0539">Nucleus</keyword>
<proteinExistence type="predicted"/>
<organism evidence="6">
    <name type="scientific">Alexandrium catenella</name>
    <name type="common">Red tide dinoflagellate</name>
    <name type="synonym">Gonyaulax catenella</name>
    <dbReference type="NCBI Taxonomy" id="2925"/>
    <lineage>
        <taxon>Eukaryota</taxon>
        <taxon>Sar</taxon>
        <taxon>Alveolata</taxon>
        <taxon>Dinophyceae</taxon>
        <taxon>Gonyaulacales</taxon>
        <taxon>Pyrocystaceae</taxon>
        <taxon>Alexandrium</taxon>
    </lineage>
</organism>
<feature type="domain" description="HMG box" evidence="4">
    <location>
        <begin position="10"/>
        <end position="78"/>
    </location>
</feature>
<evidence type="ECO:0000256" key="2">
    <source>
        <dbReference type="PROSITE-ProRule" id="PRU00267"/>
    </source>
</evidence>
<evidence type="ECO:0000256" key="1">
    <source>
        <dbReference type="ARBA" id="ARBA00023125"/>
    </source>
</evidence>
<dbReference type="InterPro" id="IPR050342">
    <property type="entry name" value="HMGB"/>
</dbReference>
<dbReference type="InterPro" id="IPR036910">
    <property type="entry name" value="HMG_box_dom_sf"/>
</dbReference>
<dbReference type="SMART" id="SM00398">
    <property type="entry name" value="HMG"/>
    <property type="match status" value="2"/>
</dbReference>
<evidence type="ECO:0000313" key="5">
    <source>
        <dbReference type="EMBL" id="CAD9136443.1"/>
    </source>
</evidence>
<dbReference type="SUPFAM" id="SSF47095">
    <property type="entry name" value="HMG-box"/>
    <property type="match status" value="2"/>
</dbReference>
<sequence>MTAAALEQPKKPVGGAYGVFLAKHRAEFAAATKGQKASAVSKMASERWAKLGAQERAPFEKEFKVVKEKYDNDMKAFLESGGEKKPGVRALATQKRKAKEGAGGGKRRRLAKDPNRPKKPAGGAFGVFLNRNRAEFQKKCPGGVTEVAKLASEKWKALADAQKEPFVEEFQRLLAAYKEAMKSYTPPEGAAGDAGEDGEEDQEEEEEEGGALADWWT</sequence>
<dbReference type="Gene3D" id="1.10.30.10">
    <property type="entry name" value="High mobility group box domain"/>
    <property type="match status" value="2"/>
</dbReference>
<keyword evidence="1 2" id="KW-0238">DNA-binding</keyword>
<dbReference type="GO" id="GO:0005634">
    <property type="term" value="C:nucleus"/>
    <property type="evidence" value="ECO:0007669"/>
    <property type="project" value="UniProtKB-UniRule"/>
</dbReference>
<dbReference type="InterPro" id="IPR009071">
    <property type="entry name" value="HMG_box_dom"/>
</dbReference>
<feature type="DNA-binding region" description="HMG box" evidence="2">
    <location>
        <begin position="10"/>
        <end position="78"/>
    </location>
</feature>
<gene>
    <name evidence="5" type="ORF">ACAT0790_LOCUS24749</name>
    <name evidence="6" type="ORF">ACAT0790_LOCUS24750</name>
</gene>
<evidence type="ECO:0000313" key="6">
    <source>
        <dbReference type="EMBL" id="CAD9136445.1"/>
    </source>
</evidence>
<feature type="DNA-binding region" description="HMG box" evidence="2">
    <location>
        <begin position="118"/>
        <end position="185"/>
    </location>
</feature>
<accession>A0A6T9J3A1</accession>
<dbReference type="PANTHER" id="PTHR48112">
    <property type="entry name" value="HIGH MOBILITY GROUP PROTEIN DSP1"/>
    <property type="match status" value="1"/>
</dbReference>
<feature type="compositionally biased region" description="Basic and acidic residues" evidence="3">
    <location>
        <begin position="77"/>
        <end position="86"/>
    </location>
</feature>
<feature type="domain" description="HMG box" evidence="4">
    <location>
        <begin position="118"/>
        <end position="185"/>
    </location>
</feature>
<reference evidence="6" key="1">
    <citation type="submission" date="2021-01" db="EMBL/GenBank/DDBJ databases">
        <authorList>
            <person name="Corre E."/>
            <person name="Pelletier E."/>
            <person name="Niang G."/>
            <person name="Scheremetjew M."/>
            <person name="Finn R."/>
            <person name="Kale V."/>
            <person name="Holt S."/>
            <person name="Cochrane G."/>
            <person name="Meng A."/>
            <person name="Brown T."/>
            <person name="Cohen L."/>
        </authorList>
    </citation>
    <scope>NUCLEOTIDE SEQUENCE</scope>
    <source>
        <strain evidence="6">OF101</strain>
    </source>
</reference>